<dbReference type="InterPro" id="IPR049035">
    <property type="entry name" value="ADDB_N"/>
</dbReference>
<comment type="cofactor">
    <cofactor evidence="14">
        <name>[4Fe-4S] cluster</name>
        <dbReference type="ChEBI" id="CHEBI:49883"/>
    </cofactor>
    <text evidence="14">Binds 1 [4Fe-4S] cluster.</text>
</comment>
<dbReference type="EMBL" id="JAGGLL010000012">
    <property type="protein sequence ID" value="MBP2022009.1"/>
    <property type="molecule type" value="Genomic_DNA"/>
</dbReference>
<dbReference type="GO" id="GO:0016787">
    <property type="term" value="F:hydrolase activity"/>
    <property type="evidence" value="ECO:0007669"/>
    <property type="project" value="UniProtKB-KW"/>
</dbReference>
<protein>
    <recommendedName>
        <fullName evidence="14">ATP-dependent helicase/deoxyribonuclease subunit B</fullName>
        <ecNumber evidence="14">3.1.-.-</ecNumber>
    </recommendedName>
    <alternativeName>
        <fullName evidence="14">ATP-dependent helicase/nuclease subunit AddB</fullName>
    </alternativeName>
</protein>
<dbReference type="Pfam" id="PF12705">
    <property type="entry name" value="PDDEXK_1"/>
    <property type="match status" value="1"/>
</dbReference>
<keyword evidence="8 14" id="KW-0269">Exonuclease</keyword>
<keyword evidence="13 14" id="KW-0234">DNA repair</keyword>
<keyword evidence="18" id="KW-1185">Reference proteome</keyword>
<dbReference type="HAMAP" id="MF_01452">
    <property type="entry name" value="AddB_type1"/>
    <property type="match status" value="1"/>
</dbReference>
<feature type="domain" description="ATP-dependent helicase/deoxyribonuclease subunit B N-terminal" evidence="16">
    <location>
        <begin position="5"/>
        <end position="289"/>
    </location>
</feature>
<keyword evidence="3 14" id="KW-0479">Metal-binding</keyword>
<comment type="caution">
    <text evidence="17">The sequence shown here is derived from an EMBL/GenBank/DDBJ whole genome shotgun (WGS) entry which is preliminary data.</text>
</comment>
<dbReference type="InterPro" id="IPR038726">
    <property type="entry name" value="PDDEXK_AddAB-type"/>
</dbReference>
<accession>A0ABS4K5U0</accession>
<feature type="binding site" evidence="14">
    <location>
        <position position="1101"/>
    </location>
    <ligand>
        <name>[4Fe-4S] cluster</name>
        <dbReference type="ChEBI" id="CHEBI:49883"/>
    </ligand>
</feature>
<comment type="cofactor">
    <cofactor evidence="14">
        <name>Mg(2+)</name>
        <dbReference type="ChEBI" id="CHEBI:18420"/>
    </cofactor>
</comment>
<dbReference type="Pfam" id="PF21445">
    <property type="entry name" value="ADDB_N"/>
    <property type="match status" value="1"/>
</dbReference>
<feature type="binding site" evidence="14">
    <location>
        <position position="1110"/>
    </location>
    <ligand>
        <name>[4Fe-4S] cluster</name>
        <dbReference type="ChEBI" id="CHEBI:49883"/>
    </ligand>
</feature>
<evidence type="ECO:0000256" key="8">
    <source>
        <dbReference type="ARBA" id="ARBA00022839"/>
    </source>
</evidence>
<dbReference type="PANTHER" id="PTHR30591">
    <property type="entry name" value="RECBCD ENZYME SUBUNIT RECC"/>
    <property type="match status" value="1"/>
</dbReference>
<evidence type="ECO:0000256" key="11">
    <source>
        <dbReference type="ARBA" id="ARBA00023014"/>
    </source>
</evidence>
<evidence type="ECO:0000256" key="1">
    <source>
        <dbReference type="ARBA" id="ARBA00022485"/>
    </source>
</evidence>
<keyword evidence="9 14" id="KW-0067">ATP-binding</keyword>
<evidence type="ECO:0000313" key="17">
    <source>
        <dbReference type="EMBL" id="MBP2022009.1"/>
    </source>
</evidence>
<feature type="binding site" evidence="14">
    <location>
        <position position="1104"/>
    </location>
    <ligand>
        <name>[4Fe-4S] cluster</name>
        <dbReference type="ChEBI" id="CHEBI:49883"/>
    </ligand>
</feature>
<keyword evidence="4 14" id="KW-0547">Nucleotide-binding</keyword>
<keyword evidence="1 14" id="KW-0004">4Fe-4S</keyword>
<dbReference type="SUPFAM" id="SSF52540">
    <property type="entry name" value="P-loop containing nucleoside triphosphate hydrolases"/>
    <property type="match status" value="1"/>
</dbReference>
<keyword evidence="12 14" id="KW-0238">DNA-binding</keyword>
<evidence type="ECO:0000256" key="5">
    <source>
        <dbReference type="ARBA" id="ARBA00022763"/>
    </source>
</evidence>
<evidence type="ECO:0000256" key="6">
    <source>
        <dbReference type="ARBA" id="ARBA00022801"/>
    </source>
</evidence>
<evidence type="ECO:0000256" key="12">
    <source>
        <dbReference type="ARBA" id="ARBA00023125"/>
    </source>
</evidence>
<evidence type="ECO:0000256" key="2">
    <source>
        <dbReference type="ARBA" id="ARBA00022722"/>
    </source>
</evidence>
<dbReference type="NCBIfam" id="TIGR02773">
    <property type="entry name" value="addB_Gpos"/>
    <property type="match status" value="1"/>
</dbReference>
<keyword evidence="11 14" id="KW-0411">Iron-sulfur</keyword>
<evidence type="ECO:0000256" key="10">
    <source>
        <dbReference type="ARBA" id="ARBA00023004"/>
    </source>
</evidence>
<keyword evidence="5 14" id="KW-0227">DNA damage</keyword>
<evidence type="ECO:0000256" key="14">
    <source>
        <dbReference type="HAMAP-Rule" id="MF_01452"/>
    </source>
</evidence>
<proteinExistence type="inferred from homology"/>
<feature type="binding site" evidence="14">
    <location>
        <position position="771"/>
    </location>
    <ligand>
        <name>[4Fe-4S] cluster</name>
        <dbReference type="ChEBI" id="CHEBI:49883"/>
    </ligand>
</feature>
<comment type="miscellaneous">
    <text evidence="14">Despite having conserved helicase domains, this subunit does not have helicase activity.</text>
</comment>
<reference evidence="17 18" key="1">
    <citation type="submission" date="2021-03" db="EMBL/GenBank/DDBJ databases">
        <title>Genomic Encyclopedia of Type Strains, Phase IV (KMG-IV): sequencing the most valuable type-strain genomes for metagenomic binning, comparative biology and taxonomic classification.</title>
        <authorList>
            <person name="Goeker M."/>
        </authorList>
    </citation>
    <scope>NUCLEOTIDE SEQUENCE [LARGE SCALE GENOMIC DNA]</scope>
    <source>
        <strain evidence="17 18">DSM 28650</strain>
    </source>
</reference>
<evidence type="ECO:0000259" key="15">
    <source>
        <dbReference type="Pfam" id="PF12705"/>
    </source>
</evidence>
<keyword evidence="10 14" id="KW-0408">Iron</keyword>
<dbReference type="EC" id="3.1.-.-" evidence="14"/>
<dbReference type="Gene3D" id="3.40.50.300">
    <property type="entry name" value="P-loop containing nucleotide triphosphate hydrolases"/>
    <property type="match status" value="3"/>
</dbReference>
<evidence type="ECO:0000313" key="18">
    <source>
        <dbReference type="Proteomes" id="UP001519308"/>
    </source>
</evidence>
<dbReference type="RefSeq" id="WP_209649507.1">
    <property type="nucleotide sequence ID" value="NZ_JAGGLL010000012.1"/>
</dbReference>
<dbReference type="InterPro" id="IPR027417">
    <property type="entry name" value="P-loop_NTPase"/>
</dbReference>
<evidence type="ECO:0000256" key="9">
    <source>
        <dbReference type="ARBA" id="ARBA00022840"/>
    </source>
</evidence>
<evidence type="ECO:0000256" key="4">
    <source>
        <dbReference type="ARBA" id="ARBA00022741"/>
    </source>
</evidence>
<gene>
    <name evidence="14" type="primary">addB</name>
    <name evidence="17" type="ORF">J2Z44_001810</name>
</gene>
<evidence type="ECO:0000256" key="3">
    <source>
        <dbReference type="ARBA" id="ARBA00022723"/>
    </source>
</evidence>
<keyword evidence="7 14" id="KW-0347">Helicase</keyword>
<feature type="domain" description="PD-(D/E)XK endonuclease-like" evidence="15">
    <location>
        <begin position="760"/>
        <end position="1111"/>
    </location>
</feature>
<dbReference type="GO" id="GO:0003678">
    <property type="term" value="F:DNA helicase activity"/>
    <property type="evidence" value="ECO:0007669"/>
    <property type="project" value="UniProtKB-EC"/>
</dbReference>
<evidence type="ECO:0000256" key="7">
    <source>
        <dbReference type="ARBA" id="ARBA00022806"/>
    </source>
</evidence>
<keyword evidence="6 14" id="KW-0378">Hydrolase</keyword>
<sequence>MGIRFIYGRSGTGKSYTCIEEIYNKVKEGAGHPLILVVPEQLSFRAEKSLIQRIGATGINNVHVLSFKRLAFTVFSEVGGIAHKHMNSTGKAMIINKILQESREELSIFGKVSKQRGFVDTISDVITELKRHNVTPEVLGELKDKVSDNPLLFHKLSDISLIYNSFQNKVNRGYFDPEDDLTLLYEKLEESKFLKGAEFWIDEFSGFTPQQYNVIGKLFKLGKNVNITLPYSGDEVRNKEDESNPFYPVFITESTLIKTAQDYGFYPKNPLYLKINHRFENSKELAFLEKNYFNIGVKPFEEKTEDIKIFKAQNSYVEMEYIAKDILRLVREKSLRFNDIAVVTRDLEAYEEITKVIFNEYEIPHFIDNKKDVSGNPLIIYITSILEVFIRNWSDVAVLRYIKAGFNSLSREEVDLLENYVLEYGIKSKKRWTEDKFWRESEKYPNIIALRDKAVGSIVSLQKTLKGEKTVKGITTSLFNFLKAGNVYEKVEQYIEVFKAEDNLLLVEEYSSIWNLIIEIMDQLVEVLGNEEVTLDEFNSIFTMGIMQNQMGLIPPSLDSVIVGSAERIRTHEIKALYVIGVNDGVFPRSSNDEGLFNDSDRRLFQSNGVSVADNSLQQAFAEQFLIYNTLTLPRKYLCISYPIADAEGRAKRYSIIIPRLKTLFRKITEHSSIGVEVAKEETYEEIVAKTPAFNHLISKIRDYIEEDKIHPIWKEAYRYFKEHEDYKEVTNKVLSGFSYTNAVEEIKAEKIRKLYGNNFSVSKIERYAHCPFAYFVQYGLRAKERKVYTFAPPDLGNFLHKGLEKFSEIVEKQGKTWGKLEEKFVEASIEEVVEYLISIDENSILSSSKRHEYVIKRLKRVLHRMVLIIDEQMERGNFKPLGYEISFGSRPEDDYPPIEITLSSGERLTLEGKIDRVDKAEINGETYYRVVDYKSGKTELNLHEVYNGLQIQLLTYLDAILTLEKTFKKESTNPAAMLYLSIDDPLIQAKKQLTDEELKEEMLKSLKMHGLVIKDLDIVREMDITLEEGGTSSVIPVSLKKPKKGEEEPEFSDRGTTAVTYEGFKVLKNHMKENVIKICEEMLSGNISIEPCKKSTIIQCEYCDFLSICQFDSTLGLNKYNTPKLLPQKDIIKIIEEEANAKGDERDGK</sequence>
<dbReference type="InterPro" id="IPR014140">
    <property type="entry name" value="DNA_helicase_suAddB"/>
</dbReference>
<evidence type="ECO:0000259" key="16">
    <source>
        <dbReference type="Pfam" id="PF21445"/>
    </source>
</evidence>
<comment type="subunit">
    <text evidence="14">Heterodimer of AddA and AddB.</text>
</comment>
<name>A0ABS4K5U0_9CLOT</name>
<dbReference type="Gene3D" id="6.10.140.1030">
    <property type="match status" value="1"/>
</dbReference>
<dbReference type="PANTHER" id="PTHR30591:SF1">
    <property type="entry name" value="RECBCD ENZYME SUBUNIT RECC"/>
    <property type="match status" value="1"/>
</dbReference>
<comment type="similarity">
    <text evidence="14">Belongs to the helicase family. AddB/RexB type 1 subfamily.</text>
</comment>
<organism evidence="17 18">
    <name type="scientific">Clostridium punense</name>
    <dbReference type="NCBI Taxonomy" id="1054297"/>
    <lineage>
        <taxon>Bacteria</taxon>
        <taxon>Bacillati</taxon>
        <taxon>Bacillota</taxon>
        <taxon>Clostridia</taxon>
        <taxon>Eubacteriales</taxon>
        <taxon>Clostridiaceae</taxon>
        <taxon>Clostridium</taxon>
    </lineage>
</organism>
<dbReference type="Proteomes" id="UP001519308">
    <property type="component" value="Unassembled WGS sequence"/>
</dbReference>
<comment type="function">
    <text evidence="14">The heterodimer acts as both an ATP-dependent DNA helicase and an ATP-dependent, dual-direction single-stranded exonuclease. Recognizes the chi site generating a DNA molecule suitable for the initiation of homologous recombination. The AddB subunit has 5' -&gt; 3' nuclease activity but not helicase activity.</text>
</comment>
<keyword evidence="2 14" id="KW-0540">Nuclease</keyword>
<evidence type="ECO:0000256" key="13">
    <source>
        <dbReference type="ARBA" id="ARBA00023204"/>
    </source>
</evidence>